<dbReference type="VEuPathDB" id="FungiDB:PNEJI1_002586"/>
<dbReference type="EMBL" id="CAKM01000277">
    <property type="protein sequence ID" value="CCJ31059.1"/>
    <property type="molecule type" value="Genomic_DNA"/>
</dbReference>
<accession>L0PG64</accession>
<evidence type="ECO:0000313" key="2">
    <source>
        <dbReference type="Proteomes" id="UP000010422"/>
    </source>
</evidence>
<reference evidence="1 2" key="1">
    <citation type="journal article" date="2012" name="MBio">
        <title>De novo assembly of the Pneumocystis jirovecii genome from a single bronchoalveolar lavage fluid specimen from a patient.</title>
        <authorList>
            <person name="Cisse O.H."/>
            <person name="Pagni M."/>
            <person name="Hauser P.M."/>
        </authorList>
    </citation>
    <scope>NUCLEOTIDE SEQUENCE [LARGE SCALE GENOMIC DNA]</scope>
    <source>
        <strain evidence="1 2">SE8</strain>
    </source>
</reference>
<organism evidence="2">
    <name type="scientific">Pneumocystis jirovecii</name>
    <name type="common">Human pneumocystis pneumonia agent</name>
    <dbReference type="NCBI Taxonomy" id="42068"/>
    <lineage>
        <taxon>Eukaryota</taxon>
        <taxon>Fungi</taxon>
        <taxon>Dikarya</taxon>
        <taxon>Ascomycota</taxon>
        <taxon>Taphrinomycotina</taxon>
        <taxon>Pneumocystomycetes</taxon>
        <taxon>Pneumocystaceae</taxon>
        <taxon>Pneumocystis</taxon>
    </lineage>
</organism>
<name>L0PG64_PNEJI</name>
<protein>
    <submittedName>
        <fullName evidence="1">Uncharacterized protein</fullName>
    </submittedName>
</protein>
<dbReference type="AlphaFoldDB" id="L0PG64"/>
<evidence type="ECO:0000313" key="1">
    <source>
        <dbReference type="EMBL" id="CCJ31059.1"/>
    </source>
</evidence>
<comment type="caution">
    <text evidence="1">The sequence shown here is derived from an EMBL/GenBank/DDBJ whole genome shotgun (WGS) entry which is preliminary data.</text>
</comment>
<sequence length="92" mass="9980">MIDSDCESPVPRRLPPFLDDALGVTGLPDPLIGNEDETELLDPVKENLETTGLPESLKATPDDDMDLLDMDFILGPVKSSIFDNKASGFCCI</sequence>
<dbReference type="Proteomes" id="UP000010422">
    <property type="component" value="Unassembled WGS sequence"/>
</dbReference>
<dbReference type="InParanoid" id="L0PG64"/>
<proteinExistence type="predicted"/>
<gene>
    <name evidence="1" type="ORF">PNEJI1_002586</name>
</gene>